<dbReference type="OrthoDB" id="19501at2759"/>
<evidence type="ECO:0000313" key="8">
    <source>
        <dbReference type="EMBL" id="CAD7014449.1"/>
    </source>
</evidence>
<keyword evidence="3" id="KW-0548">Nucleotidyltransferase</keyword>
<keyword evidence="9" id="KW-1185">Reference proteome</keyword>
<accession>A0A811VJP8</accession>
<evidence type="ECO:0000256" key="1">
    <source>
        <dbReference type="ARBA" id="ARBA00022676"/>
    </source>
</evidence>
<dbReference type="Proteomes" id="UP000606786">
    <property type="component" value="Unassembled WGS sequence"/>
</dbReference>
<evidence type="ECO:0000256" key="3">
    <source>
        <dbReference type="ARBA" id="ARBA00022695"/>
    </source>
</evidence>
<sequence length="382" mass="42250">MHSNSASAPMTSQTSSECDGPYDSHVSRSGGLRIAADIQEKINALRFLLESDLIACDAKWTLFVAAALSYRYDTQLKPFPPRFVSPDGSLDIDALISVINDTPKLRVILQNIVDENYEEFDAYVLDLLHHVLVVQREPMLHLVDDNDFDVILRNMQQSAELPKPTHVFRVSNMPLIHEAIEEEPNIYIDDGHPPKLAFYGNRLDCFFAMLTQAGTYKQVPHHADNAGDDVDVPLKLSTDLKVALQHSPNGAGWGASSCGSMISCVAICEFENHPGYVLGNTENSIIEVRKPELVLIRYLLFYGSRFPDEDELEEKRPTTWLGRNKYSISLACYMLLLASIGMANNGANSILPATATVSSSAAHLSAAALHSEQCRTMQPPFG</sequence>
<keyword evidence="4" id="KW-0520">NAD</keyword>
<keyword evidence="2" id="KW-0808">Transferase</keyword>
<feature type="domain" description="PARP16 N-terminal" evidence="7">
    <location>
        <begin position="49"/>
        <end position="132"/>
    </location>
</feature>
<evidence type="ECO:0000259" key="7">
    <source>
        <dbReference type="Pfam" id="PF18084"/>
    </source>
</evidence>
<reference evidence="8" key="1">
    <citation type="submission" date="2020-11" db="EMBL/GenBank/DDBJ databases">
        <authorList>
            <person name="Whitehead M."/>
        </authorList>
    </citation>
    <scope>NUCLEOTIDE SEQUENCE</scope>
    <source>
        <strain evidence="8">EGII</strain>
    </source>
</reference>
<feature type="region of interest" description="Disordered" evidence="6">
    <location>
        <begin position="1"/>
        <end position="24"/>
    </location>
</feature>
<proteinExistence type="inferred from homology"/>
<dbReference type="PANTHER" id="PTHR21328">
    <property type="entry name" value="POLY ADP-RIBOSE POLYMERASE FAMILY, MEMBER PARP"/>
    <property type="match status" value="1"/>
</dbReference>
<feature type="compositionally biased region" description="Polar residues" evidence="6">
    <location>
        <begin position="1"/>
        <end position="17"/>
    </location>
</feature>
<comment type="caution">
    <text evidence="8">The sequence shown here is derived from an EMBL/GenBank/DDBJ whole genome shotgun (WGS) entry which is preliminary data.</text>
</comment>
<dbReference type="InterPro" id="IPR051838">
    <property type="entry name" value="ARTD_PARP"/>
</dbReference>
<evidence type="ECO:0000256" key="2">
    <source>
        <dbReference type="ARBA" id="ARBA00022679"/>
    </source>
</evidence>
<protein>
    <submittedName>
        <fullName evidence="8">(Mediterranean fruit fly) hypothetical protein</fullName>
    </submittedName>
</protein>
<evidence type="ECO:0000256" key="4">
    <source>
        <dbReference type="ARBA" id="ARBA00023027"/>
    </source>
</evidence>
<name>A0A811VJP8_CERCA</name>
<keyword evidence="1" id="KW-0328">Glycosyltransferase</keyword>
<dbReference type="EMBL" id="CAJHJT010000056">
    <property type="protein sequence ID" value="CAD7014449.1"/>
    <property type="molecule type" value="Genomic_DNA"/>
</dbReference>
<evidence type="ECO:0000256" key="5">
    <source>
        <dbReference type="ARBA" id="ARBA00024347"/>
    </source>
</evidence>
<gene>
    <name evidence="8" type="ORF">CCAP1982_LOCUS22445</name>
</gene>
<comment type="similarity">
    <text evidence="5">Belongs to the ARTD/PARP family.</text>
</comment>
<evidence type="ECO:0000313" key="9">
    <source>
        <dbReference type="Proteomes" id="UP000606786"/>
    </source>
</evidence>
<dbReference type="InterPro" id="IPR041400">
    <property type="entry name" value="PARP16_N"/>
</dbReference>
<dbReference type="GO" id="GO:0016779">
    <property type="term" value="F:nucleotidyltransferase activity"/>
    <property type="evidence" value="ECO:0007669"/>
    <property type="project" value="UniProtKB-KW"/>
</dbReference>
<dbReference type="GO" id="GO:0016757">
    <property type="term" value="F:glycosyltransferase activity"/>
    <property type="evidence" value="ECO:0007669"/>
    <property type="project" value="UniProtKB-KW"/>
</dbReference>
<organism evidence="8 9">
    <name type="scientific">Ceratitis capitata</name>
    <name type="common">Mediterranean fruit fly</name>
    <name type="synonym">Tephritis capitata</name>
    <dbReference type="NCBI Taxonomy" id="7213"/>
    <lineage>
        <taxon>Eukaryota</taxon>
        <taxon>Metazoa</taxon>
        <taxon>Ecdysozoa</taxon>
        <taxon>Arthropoda</taxon>
        <taxon>Hexapoda</taxon>
        <taxon>Insecta</taxon>
        <taxon>Pterygota</taxon>
        <taxon>Neoptera</taxon>
        <taxon>Endopterygota</taxon>
        <taxon>Diptera</taxon>
        <taxon>Brachycera</taxon>
        <taxon>Muscomorpha</taxon>
        <taxon>Tephritoidea</taxon>
        <taxon>Tephritidae</taxon>
        <taxon>Ceratitis</taxon>
        <taxon>Ceratitis</taxon>
    </lineage>
</organism>
<evidence type="ECO:0000256" key="6">
    <source>
        <dbReference type="SAM" id="MobiDB-lite"/>
    </source>
</evidence>
<dbReference type="Pfam" id="PF18084">
    <property type="entry name" value="ARTD15_N"/>
    <property type="match status" value="1"/>
</dbReference>
<dbReference type="AlphaFoldDB" id="A0A811VJP8"/>